<evidence type="ECO:0000313" key="1">
    <source>
        <dbReference type="EMBL" id="KAJ8430711.1"/>
    </source>
</evidence>
<organism evidence="1 2">
    <name type="scientific">Carnegiea gigantea</name>
    <dbReference type="NCBI Taxonomy" id="171969"/>
    <lineage>
        <taxon>Eukaryota</taxon>
        <taxon>Viridiplantae</taxon>
        <taxon>Streptophyta</taxon>
        <taxon>Embryophyta</taxon>
        <taxon>Tracheophyta</taxon>
        <taxon>Spermatophyta</taxon>
        <taxon>Magnoliopsida</taxon>
        <taxon>eudicotyledons</taxon>
        <taxon>Gunneridae</taxon>
        <taxon>Pentapetalae</taxon>
        <taxon>Caryophyllales</taxon>
        <taxon>Cactineae</taxon>
        <taxon>Cactaceae</taxon>
        <taxon>Cactoideae</taxon>
        <taxon>Echinocereeae</taxon>
        <taxon>Carnegiea</taxon>
    </lineage>
</organism>
<comment type="caution">
    <text evidence="1">The sequence shown here is derived from an EMBL/GenBank/DDBJ whole genome shotgun (WGS) entry which is preliminary data.</text>
</comment>
<dbReference type="Proteomes" id="UP001153076">
    <property type="component" value="Unassembled WGS sequence"/>
</dbReference>
<proteinExistence type="predicted"/>
<reference evidence="1" key="1">
    <citation type="submission" date="2022-04" db="EMBL/GenBank/DDBJ databases">
        <title>Carnegiea gigantea Genome sequencing and assembly v2.</title>
        <authorList>
            <person name="Copetti D."/>
            <person name="Sanderson M.J."/>
            <person name="Burquez A."/>
            <person name="Wojciechowski M.F."/>
        </authorList>
    </citation>
    <scope>NUCLEOTIDE SEQUENCE</scope>
    <source>
        <strain evidence="1">SGP5-SGP5p</strain>
        <tissue evidence="1">Aerial part</tissue>
    </source>
</reference>
<accession>A0A9Q1Q747</accession>
<dbReference type="EMBL" id="JAKOGI010000765">
    <property type="protein sequence ID" value="KAJ8430711.1"/>
    <property type="molecule type" value="Genomic_DNA"/>
</dbReference>
<gene>
    <name evidence="1" type="ORF">Cgig2_000276</name>
</gene>
<name>A0A9Q1Q747_9CARY</name>
<sequence length="194" mass="21714">MDHENKRTLKQNSVSKIQLVQQFQSFPSQTFTGNTSDEKGVRSFSRFAASRYHISQEVNGTSSVLSLAESQDDRVIGWRPFPRISSKSFIASSVFPAFKNPSITMLDTTVINHSFKELKPFIKLPSPNQTTKVIIALDFIIAGMKKAQRWATTTIGAPIMVRSPAIDCTRFTLGNSTNPILPLFPIITFLLQFN</sequence>
<evidence type="ECO:0000313" key="2">
    <source>
        <dbReference type="Proteomes" id="UP001153076"/>
    </source>
</evidence>
<dbReference type="AlphaFoldDB" id="A0A9Q1Q747"/>
<keyword evidence="2" id="KW-1185">Reference proteome</keyword>
<protein>
    <submittedName>
        <fullName evidence="1">Uncharacterized protein</fullName>
    </submittedName>
</protein>